<dbReference type="Gene3D" id="3.40.50.150">
    <property type="entry name" value="Vaccinia Virus protein VP39"/>
    <property type="match status" value="1"/>
</dbReference>
<gene>
    <name evidence="2" type="ORF">AB1Y20_018284</name>
</gene>
<evidence type="ECO:0000256" key="1">
    <source>
        <dbReference type="SAM" id="SignalP"/>
    </source>
</evidence>
<protein>
    <recommendedName>
        <fullName evidence="4">Class I SAM-dependent methyltransferase</fullName>
    </recommendedName>
</protein>
<feature type="chain" id="PRO_5044263674" description="Class I SAM-dependent methyltransferase" evidence="1">
    <location>
        <begin position="21"/>
        <end position="342"/>
    </location>
</feature>
<feature type="signal peptide" evidence="1">
    <location>
        <begin position="1"/>
        <end position="20"/>
    </location>
</feature>
<sequence>MSRPTSRLATALLCCTRAAAIDSAHSFYRSKFGWYAADNHSHALSRPLLAATDKALYTPELDALFNDLDAIVEQHYVERHGGGRAEKVRLGAAAAATTLRAGSTARYRHQTDFYYRLGTGPWVQHVCEIGFNVGHSTAIWLASNPLLHVHSFDLFETGYKPKAVALLQRRFPGRLHTFQGDSLTVVPQTALPACDVVHIDGRHSYWNVVMDFLHMRAKSRRDAFFIFDDQCDPTNCTSTSLVPAQPTLGTCDLVTARLLEPVVSFYHSNRQFALFRRPLKEGRLEEEGRLPCAPLCRITFGSPRLRERWLGLGEGLRQERLQHKLRPQGCQFGLTEGTGKRE</sequence>
<dbReference type="InterPro" id="IPR029063">
    <property type="entry name" value="SAM-dependent_MTases_sf"/>
</dbReference>
<dbReference type="Proteomes" id="UP001515480">
    <property type="component" value="Unassembled WGS sequence"/>
</dbReference>
<dbReference type="AlphaFoldDB" id="A0AB34JNS8"/>
<comment type="caution">
    <text evidence="2">The sequence shown here is derived from an EMBL/GenBank/DDBJ whole genome shotgun (WGS) entry which is preliminary data.</text>
</comment>
<keyword evidence="1" id="KW-0732">Signal</keyword>
<reference evidence="2 3" key="1">
    <citation type="journal article" date="2024" name="Science">
        <title>Giant polyketide synthase enzymes in the biosynthesis of giant marine polyether toxins.</title>
        <authorList>
            <person name="Fallon T.R."/>
            <person name="Shende V.V."/>
            <person name="Wierzbicki I.H."/>
            <person name="Pendleton A.L."/>
            <person name="Watervoot N.F."/>
            <person name="Auber R.P."/>
            <person name="Gonzalez D.J."/>
            <person name="Wisecaver J.H."/>
            <person name="Moore B.S."/>
        </authorList>
    </citation>
    <scope>NUCLEOTIDE SEQUENCE [LARGE SCALE GENOMIC DNA]</scope>
    <source>
        <strain evidence="2 3">12B1</strain>
    </source>
</reference>
<dbReference type="SUPFAM" id="SSF53335">
    <property type="entry name" value="S-adenosyl-L-methionine-dependent methyltransferases"/>
    <property type="match status" value="1"/>
</dbReference>
<organism evidence="2 3">
    <name type="scientific">Prymnesium parvum</name>
    <name type="common">Toxic golden alga</name>
    <dbReference type="NCBI Taxonomy" id="97485"/>
    <lineage>
        <taxon>Eukaryota</taxon>
        <taxon>Haptista</taxon>
        <taxon>Haptophyta</taxon>
        <taxon>Prymnesiophyceae</taxon>
        <taxon>Prymnesiales</taxon>
        <taxon>Prymnesiaceae</taxon>
        <taxon>Prymnesium</taxon>
    </lineage>
</organism>
<evidence type="ECO:0008006" key="4">
    <source>
        <dbReference type="Google" id="ProtNLM"/>
    </source>
</evidence>
<dbReference type="EMBL" id="JBGBPQ010000006">
    <property type="protein sequence ID" value="KAL1523339.1"/>
    <property type="molecule type" value="Genomic_DNA"/>
</dbReference>
<name>A0AB34JNS8_PRYPA</name>
<accession>A0AB34JNS8</accession>
<evidence type="ECO:0000313" key="2">
    <source>
        <dbReference type="EMBL" id="KAL1523339.1"/>
    </source>
</evidence>
<keyword evidence="3" id="KW-1185">Reference proteome</keyword>
<dbReference type="Pfam" id="PF13578">
    <property type="entry name" value="Methyltransf_24"/>
    <property type="match status" value="1"/>
</dbReference>
<proteinExistence type="predicted"/>
<evidence type="ECO:0000313" key="3">
    <source>
        <dbReference type="Proteomes" id="UP001515480"/>
    </source>
</evidence>